<dbReference type="InterPro" id="IPR033870">
    <property type="entry name" value="FatB"/>
</dbReference>
<dbReference type="GO" id="GO:0030288">
    <property type="term" value="C:outer membrane-bounded periplasmic space"/>
    <property type="evidence" value="ECO:0007669"/>
    <property type="project" value="TreeGrafter"/>
</dbReference>
<sequence length="309" mass="34091">MKKTVAVFMAGMFMFSMVLPAQANALEVNHYKGTVTLDGTPKRVVVLGLSSLDILDNLGIQPVGTPQGLLPDYLKKYENSSTNVGSLKEPDYETIYTLKPDIIIAETRMLRLYDDLSKIAPTVMLYPMDGHYWEDTQKNWRMLGKLFNREEQVETLIQKTGSELETLHSQVQAARLNAMMVMNNGGNIAMYDKDSRFSLVFHEFGFAEAFPSEEETKGLKATKGAHGNLVSFEYIAATAPDVMFVLDRDQAIGNANGNARTAFNNPLVNATPAAKNHKIVFVNPGAWYITSGGVTGTANIIADIRKALN</sequence>
<dbReference type="EMBL" id="JOJP01000001">
    <property type="protein sequence ID" value="KEI72466.1"/>
    <property type="molecule type" value="Genomic_DNA"/>
</dbReference>
<evidence type="ECO:0000313" key="9">
    <source>
        <dbReference type="Proteomes" id="UP000027997"/>
    </source>
</evidence>
<reference evidence="8 9" key="1">
    <citation type="submission" date="2014-06" db="EMBL/GenBank/DDBJ databases">
        <title>Whole Genome Sequences of Three Symbiotic Endozoicomonas Bacteria.</title>
        <authorList>
            <person name="Neave M.J."/>
            <person name="Apprill A."/>
            <person name="Voolstra C.R."/>
        </authorList>
    </citation>
    <scope>NUCLEOTIDE SEQUENCE [LARGE SCALE GENOMIC DNA]</scope>
    <source>
        <strain evidence="8 9">DSM 22380</strain>
    </source>
</reference>
<evidence type="ECO:0000259" key="7">
    <source>
        <dbReference type="PROSITE" id="PS50983"/>
    </source>
</evidence>
<dbReference type="AlphaFoldDB" id="A0A081KE90"/>
<dbReference type="PANTHER" id="PTHR30532">
    <property type="entry name" value="IRON III DICITRATE-BINDING PERIPLASMIC PROTEIN"/>
    <property type="match status" value="1"/>
</dbReference>
<dbReference type="CDD" id="cd01140">
    <property type="entry name" value="FatB"/>
    <property type="match status" value="1"/>
</dbReference>
<dbReference type="Pfam" id="PF01497">
    <property type="entry name" value="Peripla_BP_2"/>
    <property type="match status" value="1"/>
</dbReference>
<name>A0A081KE90_9GAMM</name>
<comment type="similarity">
    <text evidence="2">Belongs to the bacterial solute-binding protein 8 family.</text>
</comment>
<accession>A0A081KE90</accession>
<dbReference type="InterPro" id="IPR002491">
    <property type="entry name" value="ABC_transptr_periplasmic_BD"/>
</dbReference>
<protein>
    <submittedName>
        <fullName evidence="8">Ferric anguibactin-binding protein</fullName>
    </submittedName>
</protein>
<dbReference type="GO" id="GO:1901678">
    <property type="term" value="P:iron coordination entity transport"/>
    <property type="evidence" value="ECO:0007669"/>
    <property type="project" value="UniProtKB-ARBA"/>
</dbReference>
<evidence type="ECO:0000313" key="8">
    <source>
        <dbReference type="EMBL" id="KEI72466.1"/>
    </source>
</evidence>
<keyword evidence="4" id="KW-0406">Ion transport</keyword>
<keyword evidence="4" id="KW-0408">Iron</keyword>
<evidence type="ECO:0000256" key="2">
    <source>
        <dbReference type="ARBA" id="ARBA00008814"/>
    </source>
</evidence>
<feature type="domain" description="Fe/B12 periplasmic-binding" evidence="7">
    <location>
        <begin position="43"/>
        <end position="309"/>
    </location>
</feature>
<dbReference type="Gene3D" id="3.40.50.1980">
    <property type="entry name" value="Nitrogenase molybdenum iron protein domain"/>
    <property type="match status" value="2"/>
</dbReference>
<evidence type="ECO:0000256" key="4">
    <source>
        <dbReference type="ARBA" id="ARBA00022496"/>
    </source>
</evidence>
<organism evidence="8 9">
    <name type="scientific">Endozoicomonas elysicola</name>
    <dbReference type="NCBI Taxonomy" id="305900"/>
    <lineage>
        <taxon>Bacteria</taxon>
        <taxon>Pseudomonadati</taxon>
        <taxon>Pseudomonadota</taxon>
        <taxon>Gammaproteobacteria</taxon>
        <taxon>Oceanospirillales</taxon>
        <taxon>Endozoicomonadaceae</taxon>
        <taxon>Endozoicomonas</taxon>
    </lineage>
</organism>
<dbReference type="PROSITE" id="PS50983">
    <property type="entry name" value="FE_B12_PBP"/>
    <property type="match status" value="1"/>
</dbReference>
<keyword evidence="5 6" id="KW-0732">Signal</keyword>
<dbReference type="SUPFAM" id="SSF53807">
    <property type="entry name" value="Helical backbone' metal receptor"/>
    <property type="match status" value="1"/>
</dbReference>
<evidence type="ECO:0000256" key="5">
    <source>
        <dbReference type="ARBA" id="ARBA00022729"/>
    </source>
</evidence>
<keyword evidence="3" id="KW-0813">Transport</keyword>
<proteinExistence type="inferred from homology"/>
<feature type="signal peptide" evidence="6">
    <location>
        <begin position="1"/>
        <end position="25"/>
    </location>
</feature>
<keyword evidence="9" id="KW-1185">Reference proteome</keyword>
<evidence type="ECO:0000256" key="1">
    <source>
        <dbReference type="ARBA" id="ARBA00004196"/>
    </source>
</evidence>
<dbReference type="InterPro" id="IPR051313">
    <property type="entry name" value="Bact_iron-sidero_bind"/>
</dbReference>
<dbReference type="eggNOG" id="COG4607">
    <property type="taxonomic scope" value="Bacteria"/>
</dbReference>
<dbReference type="STRING" id="305900.GV64_18575"/>
<feature type="chain" id="PRO_5001758804" evidence="6">
    <location>
        <begin position="26"/>
        <end position="309"/>
    </location>
</feature>
<evidence type="ECO:0000256" key="6">
    <source>
        <dbReference type="SAM" id="SignalP"/>
    </source>
</evidence>
<dbReference type="Proteomes" id="UP000027997">
    <property type="component" value="Unassembled WGS sequence"/>
</dbReference>
<gene>
    <name evidence="8" type="ORF">GV64_18575</name>
</gene>
<keyword evidence="4" id="KW-0410">Iron transport</keyword>
<comment type="caution">
    <text evidence="8">The sequence shown here is derived from an EMBL/GenBank/DDBJ whole genome shotgun (WGS) entry which is preliminary data.</text>
</comment>
<dbReference type="PANTHER" id="PTHR30532:SF28">
    <property type="entry name" value="PETROBACTIN-BINDING PROTEIN YCLQ"/>
    <property type="match status" value="1"/>
</dbReference>
<evidence type="ECO:0000256" key="3">
    <source>
        <dbReference type="ARBA" id="ARBA00022448"/>
    </source>
</evidence>
<comment type="subcellular location">
    <subcellularLocation>
        <location evidence="1">Cell envelope</location>
    </subcellularLocation>
</comment>